<reference evidence="4 5" key="1">
    <citation type="submission" date="2024-06" db="EMBL/GenBank/DDBJ databases">
        <title>Genomic Encyclopedia of Type Strains, Phase IV (KMG-IV): sequencing the most valuable type-strain genomes for metagenomic binning, comparative biology and taxonomic classification.</title>
        <authorList>
            <person name="Goeker M."/>
        </authorList>
    </citation>
    <scope>NUCLEOTIDE SEQUENCE [LARGE SCALE GENOMIC DNA]</scope>
    <source>
        <strain evidence="4 5">DSM 15349</strain>
    </source>
</reference>
<feature type="domain" description="M protein trans-acting positive regulator (MGA) PRD" evidence="2">
    <location>
        <begin position="196"/>
        <end position="385"/>
    </location>
</feature>
<gene>
    <name evidence="4" type="ORF">ABID27_000448</name>
</gene>
<proteinExistence type="predicted"/>
<evidence type="ECO:0000313" key="4">
    <source>
        <dbReference type="EMBL" id="MET3643831.1"/>
    </source>
</evidence>
<dbReference type="RefSeq" id="WP_354279920.1">
    <property type="nucleotide sequence ID" value="NZ_JBEPMK010000001.1"/>
</dbReference>
<name>A0ABV2JIV2_9STRE</name>
<sequence>MIENYIEKKIIQQVTLINLLLDFREIDLKSLLEIAHISEKDFFALLPQLQQTFHDSLTIVCNNDEVTLTLIKQEQKSYFFHQIFQTSTFLQLLFFLIQEEELHLHDFTDKYFISLATAYRLKNKCISYLTKVGLNCDKNTIIGPEYRIRFLLATLYYRFGFSLYEFTESDHRMVFELIQNTNPYLPEVATSLIPEEQHFFSYLIFLSWKRQDYPVSIPYSEEFEILKFHPVYPPLRQALKKNLADKFENELTDGDIDYLFLAYGITDNPLFKGKWRLEVSSEFFVPFFAHTRLNYLLPKFEAIFGKEVTASFDFQLSILFCMRRFLCDIHDLIPDHYLFEYIENLYPKRLFQIVEKLIRDWGSHYVSTKHIAKHHIVLLTIQLSEILKNRLKPVPLVIVANNQANLNMIASFIRRNFTTYTTKIQTVNLLSEKFIPENHTEKAVLLAEQQYIPFLKEIYGEEQYQYVTISINFNDTHYKAIYENILAIRERQYEDYLDELYHKLHTKKE</sequence>
<evidence type="ECO:0000259" key="2">
    <source>
        <dbReference type="Pfam" id="PF08270"/>
    </source>
</evidence>
<keyword evidence="5" id="KW-1185">Reference proteome</keyword>
<protein>
    <recommendedName>
        <fullName evidence="6">Transcriptional regulator</fullName>
    </recommendedName>
</protein>
<dbReference type="EMBL" id="JBEPMK010000001">
    <property type="protein sequence ID" value="MET3643831.1"/>
    <property type="molecule type" value="Genomic_DNA"/>
</dbReference>
<accession>A0ABV2JIV2</accession>
<evidence type="ECO:0000259" key="1">
    <source>
        <dbReference type="Pfam" id="PF05043"/>
    </source>
</evidence>
<dbReference type="Pfam" id="PF08280">
    <property type="entry name" value="HTH_Mga"/>
    <property type="match status" value="1"/>
</dbReference>
<evidence type="ECO:0008006" key="6">
    <source>
        <dbReference type="Google" id="ProtNLM"/>
    </source>
</evidence>
<comment type="caution">
    <text evidence="4">The sequence shown here is derived from an EMBL/GenBank/DDBJ whole genome shotgun (WGS) entry which is preliminary data.</text>
</comment>
<dbReference type="InterPro" id="IPR013236">
    <property type="entry name" value="Mga_PRD_dom"/>
</dbReference>
<dbReference type="Pfam" id="PF08270">
    <property type="entry name" value="PRD_Mga"/>
    <property type="match status" value="1"/>
</dbReference>
<dbReference type="Pfam" id="PF05043">
    <property type="entry name" value="Mga"/>
    <property type="match status" value="1"/>
</dbReference>
<dbReference type="InterPro" id="IPR013199">
    <property type="entry name" value="HTH_Mga_DNA-bd_dom"/>
</dbReference>
<dbReference type="InterPro" id="IPR007737">
    <property type="entry name" value="Mga_HTH"/>
</dbReference>
<dbReference type="Proteomes" id="UP001549055">
    <property type="component" value="Unassembled WGS sequence"/>
</dbReference>
<evidence type="ECO:0000259" key="3">
    <source>
        <dbReference type="Pfam" id="PF08280"/>
    </source>
</evidence>
<feature type="domain" description="Mga helix-turn-helix" evidence="1">
    <location>
        <begin position="75"/>
        <end position="156"/>
    </location>
</feature>
<feature type="domain" description="M protein trans-acting positive regulator (MGA) HTH" evidence="3">
    <location>
        <begin position="7"/>
        <end position="64"/>
    </location>
</feature>
<evidence type="ECO:0000313" key="5">
    <source>
        <dbReference type="Proteomes" id="UP001549055"/>
    </source>
</evidence>
<organism evidence="4 5">
    <name type="scientific">Streptococcus gallinaceus</name>
    <dbReference type="NCBI Taxonomy" id="165758"/>
    <lineage>
        <taxon>Bacteria</taxon>
        <taxon>Bacillati</taxon>
        <taxon>Bacillota</taxon>
        <taxon>Bacilli</taxon>
        <taxon>Lactobacillales</taxon>
        <taxon>Streptococcaceae</taxon>
        <taxon>Streptococcus</taxon>
    </lineage>
</organism>